<keyword evidence="1 6" id="KW-0645">Protease</keyword>
<reference evidence="9 10" key="1">
    <citation type="submission" date="2018-01" db="EMBL/GenBank/DDBJ databases">
        <title>Arthrobacter sp. nov., from glaciers in China.</title>
        <authorList>
            <person name="Liu Q."/>
            <person name="Xin Y.-H."/>
        </authorList>
    </citation>
    <scope>NUCLEOTIDE SEQUENCE [LARGE SCALE GENOMIC DNA]</scope>
    <source>
        <strain evidence="9 10">HLT2-12-2</strain>
    </source>
</reference>
<keyword evidence="10" id="KW-1185">Reference proteome</keyword>
<evidence type="ECO:0000256" key="6">
    <source>
        <dbReference type="RuleBase" id="RU003983"/>
    </source>
</evidence>
<keyword evidence="5 6" id="KW-0482">Metalloprotease</keyword>
<evidence type="ECO:0000256" key="7">
    <source>
        <dbReference type="SAM" id="Phobius"/>
    </source>
</evidence>
<dbReference type="Gene3D" id="3.30.2010.10">
    <property type="entry name" value="Metalloproteases ('zincins'), catalytic domain"/>
    <property type="match status" value="1"/>
</dbReference>
<evidence type="ECO:0000256" key="3">
    <source>
        <dbReference type="ARBA" id="ARBA00022801"/>
    </source>
</evidence>
<evidence type="ECO:0000256" key="1">
    <source>
        <dbReference type="ARBA" id="ARBA00022670"/>
    </source>
</evidence>
<evidence type="ECO:0000256" key="5">
    <source>
        <dbReference type="ARBA" id="ARBA00023049"/>
    </source>
</evidence>
<accession>A0A2S3ZWC9</accession>
<dbReference type="GO" id="GO:0004222">
    <property type="term" value="F:metalloendopeptidase activity"/>
    <property type="evidence" value="ECO:0007669"/>
    <property type="project" value="InterPro"/>
</dbReference>
<dbReference type="Pfam" id="PF01435">
    <property type="entry name" value="Peptidase_M48"/>
    <property type="match status" value="1"/>
</dbReference>
<dbReference type="PANTHER" id="PTHR34978">
    <property type="entry name" value="POSSIBLE SENSOR-TRANSDUCER PROTEIN BLAR"/>
    <property type="match status" value="1"/>
</dbReference>
<feature type="transmembrane region" description="Helical" evidence="7">
    <location>
        <begin position="6"/>
        <end position="26"/>
    </location>
</feature>
<dbReference type="GO" id="GO:0006508">
    <property type="term" value="P:proteolysis"/>
    <property type="evidence" value="ECO:0007669"/>
    <property type="project" value="UniProtKB-KW"/>
</dbReference>
<comment type="caution">
    <text evidence="9">The sequence shown here is derived from an EMBL/GenBank/DDBJ whole genome shotgun (WGS) entry which is preliminary data.</text>
</comment>
<evidence type="ECO:0000256" key="4">
    <source>
        <dbReference type="ARBA" id="ARBA00022833"/>
    </source>
</evidence>
<keyword evidence="2" id="KW-0479">Metal-binding</keyword>
<feature type="domain" description="Peptidase M48" evidence="8">
    <location>
        <begin position="124"/>
        <end position="195"/>
    </location>
</feature>
<feature type="transmembrane region" description="Helical" evidence="7">
    <location>
        <begin position="38"/>
        <end position="61"/>
    </location>
</feature>
<evidence type="ECO:0000313" key="10">
    <source>
        <dbReference type="Proteomes" id="UP000237061"/>
    </source>
</evidence>
<keyword evidence="7" id="KW-1133">Transmembrane helix</keyword>
<keyword evidence="4 6" id="KW-0862">Zinc</keyword>
<dbReference type="InterPro" id="IPR001915">
    <property type="entry name" value="Peptidase_M48"/>
</dbReference>
<dbReference type="CDD" id="cd07326">
    <property type="entry name" value="M56_BlaR1_MecR1_like"/>
    <property type="match status" value="1"/>
</dbReference>
<gene>
    <name evidence="9" type="ORF">CVS27_12185</name>
</gene>
<dbReference type="PANTHER" id="PTHR34978:SF3">
    <property type="entry name" value="SLR0241 PROTEIN"/>
    <property type="match status" value="1"/>
</dbReference>
<evidence type="ECO:0000259" key="8">
    <source>
        <dbReference type="Pfam" id="PF01435"/>
    </source>
</evidence>
<feature type="transmembrane region" description="Helical" evidence="7">
    <location>
        <begin position="292"/>
        <end position="315"/>
    </location>
</feature>
<name>A0A2S3ZWC9_ARTGL</name>
<sequence length="317" mass="33802">MYWTSWFLAALAVVLAWPVPVFLARATWPARAPFAAMVLWQSIALAGGLSMIGAMLCYGLVPLGDNLASGLRGLVRIFLGTESLDTLGLIHAFALSAAALLSAHLVFTLWLTYFRIQQQRRRHRDLLNILSSPSNDRPGTVVINHQAPVAYCLPGGSRSVTVLSDGLLELLSPEELRAVLLHEQTHLTQHHHLLLWAFAAWRSALPWLPTSKLAQRAVSSLIEIMADDVALRSVSKSTLVTAIALVASGSAQLPAAALVQDSSAQIDTPATTSARLSRLLTPAPSLGAGLQALIIVGALLLLAVPTALLVVPGILPQ</sequence>
<comment type="cofactor">
    <cofactor evidence="6">
        <name>Zn(2+)</name>
        <dbReference type="ChEBI" id="CHEBI:29105"/>
    </cofactor>
    <text evidence="6">Binds 1 zinc ion per subunit.</text>
</comment>
<keyword evidence="7" id="KW-0812">Transmembrane</keyword>
<comment type="similarity">
    <text evidence="6">Belongs to the peptidase M48 family.</text>
</comment>
<proteinExistence type="inferred from homology"/>
<evidence type="ECO:0000256" key="2">
    <source>
        <dbReference type="ARBA" id="ARBA00022723"/>
    </source>
</evidence>
<evidence type="ECO:0000313" key="9">
    <source>
        <dbReference type="EMBL" id="POH73252.1"/>
    </source>
</evidence>
<dbReference type="GO" id="GO:0046872">
    <property type="term" value="F:metal ion binding"/>
    <property type="evidence" value="ECO:0007669"/>
    <property type="project" value="UniProtKB-KW"/>
</dbReference>
<organism evidence="9 10">
    <name type="scientific">Arthrobacter glacialis</name>
    <dbReference type="NCBI Taxonomy" id="1664"/>
    <lineage>
        <taxon>Bacteria</taxon>
        <taxon>Bacillati</taxon>
        <taxon>Actinomycetota</taxon>
        <taxon>Actinomycetes</taxon>
        <taxon>Micrococcales</taxon>
        <taxon>Micrococcaceae</taxon>
        <taxon>Arthrobacter</taxon>
    </lineage>
</organism>
<dbReference type="EMBL" id="PPXC01000008">
    <property type="protein sequence ID" value="POH73252.1"/>
    <property type="molecule type" value="Genomic_DNA"/>
</dbReference>
<dbReference type="Proteomes" id="UP000237061">
    <property type="component" value="Unassembled WGS sequence"/>
</dbReference>
<keyword evidence="3 6" id="KW-0378">Hydrolase</keyword>
<dbReference type="RefSeq" id="WP_103465997.1">
    <property type="nucleotide sequence ID" value="NZ_PPXC01000008.1"/>
</dbReference>
<feature type="transmembrane region" description="Helical" evidence="7">
    <location>
        <begin position="89"/>
        <end position="114"/>
    </location>
</feature>
<protein>
    <submittedName>
        <fullName evidence="9">Peptidase M48</fullName>
    </submittedName>
</protein>
<dbReference type="AlphaFoldDB" id="A0A2S3ZWC9"/>
<dbReference type="InterPro" id="IPR052173">
    <property type="entry name" value="Beta-lactam_resp_regulator"/>
</dbReference>
<keyword evidence="7" id="KW-0472">Membrane</keyword>